<dbReference type="OrthoDB" id="10611484at2759"/>
<sequence>MIAVFLLLILASINAEEIPLQDENHNSYSSPHTIVDTSQDNSLPDIIFPRLNNSILSFNQTLSALQQSYQTFIQEMDESDFNDRDRRQNHKKKENALFRNFAQAGFIFYSFNSSQPANLFIHESLILPKNANLISIADRELFDLNHDIAVLKFLVDDVKQRIKAKQRQFRAKLKAAKKSRKGKLNKIQEETFE</sequence>
<dbReference type="Proteomes" id="UP000276133">
    <property type="component" value="Unassembled WGS sequence"/>
</dbReference>
<comment type="caution">
    <text evidence="2">The sequence shown here is derived from an EMBL/GenBank/DDBJ whole genome shotgun (WGS) entry which is preliminary data.</text>
</comment>
<protein>
    <submittedName>
        <fullName evidence="2">Uncharacterized protein</fullName>
    </submittedName>
</protein>
<feature type="chain" id="PRO_5017931745" evidence="1">
    <location>
        <begin position="16"/>
        <end position="193"/>
    </location>
</feature>
<name>A0A3M7ST41_BRAPC</name>
<keyword evidence="3" id="KW-1185">Reference proteome</keyword>
<feature type="signal peptide" evidence="1">
    <location>
        <begin position="1"/>
        <end position="15"/>
    </location>
</feature>
<accession>A0A3M7ST41</accession>
<dbReference type="AlphaFoldDB" id="A0A3M7ST41"/>
<evidence type="ECO:0000313" key="3">
    <source>
        <dbReference type="Proteomes" id="UP000276133"/>
    </source>
</evidence>
<keyword evidence="1" id="KW-0732">Signal</keyword>
<dbReference type="EMBL" id="REGN01000798">
    <property type="protein sequence ID" value="RNA38953.1"/>
    <property type="molecule type" value="Genomic_DNA"/>
</dbReference>
<reference evidence="2 3" key="1">
    <citation type="journal article" date="2018" name="Sci. Rep.">
        <title>Genomic signatures of local adaptation to the degree of environmental predictability in rotifers.</title>
        <authorList>
            <person name="Franch-Gras L."/>
            <person name="Hahn C."/>
            <person name="Garcia-Roger E.M."/>
            <person name="Carmona M.J."/>
            <person name="Serra M."/>
            <person name="Gomez A."/>
        </authorList>
    </citation>
    <scope>NUCLEOTIDE SEQUENCE [LARGE SCALE GENOMIC DNA]</scope>
    <source>
        <strain evidence="2">HYR1</strain>
    </source>
</reference>
<organism evidence="2 3">
    <name type="scientific">Brachionus plicatilis</name>
    <name type="common">Marine rotifer</name>
    <name type="synonym">Brachionus muelleri</name>
    <dbReference type="NCBI Taxonomy" id="10195"/>
    <lineage>
        <taxon>Eukaryota</taxon>
        <taxon>Metazoa</taxon>
        <taxon>Spiralia</taxon>
        <taxon>Gnathifera</taxon>
        <taxon>Rotifera</taxon>
        <taxon>Eurotatoria</taxon>
        <taxon>Monogononta</taxon>
        <taxon>Pseudotrocha</taxon>
        <taxon>Ploima</taxon>
        <taxon>Brachionidae</taxon>
        <taxon>Brachionus</taxon>
    </lineage>
</organism>
<evidence type="ECO:0000256" key="1">
    <source>
        <dbReference type="SAM" id="SignalP"/>
    </source>
</evidence>
<evidence type="ECO:0000313" key="2">
    <source>
        <dbReference type="EMBL" id="RNA38953.1"/>
    </source>
</evidence>
<proteinExistence type="predicted"/>
<gene>
    <name evidence="2" type="ORF">BpHYR1_041630</name>
</gene>